<feature type="domain" description="DUF58" evidence="2">
    <location>
        <begin position="204"/>
        <end position="371"/>
    </location>
</feature>
<keyword evidence="1" id="KW-0812">Transmembrane</keyword>
<dbReference type="Proteomes" id="UP000218831">
    <property type="component" value="Unassembled WGS sequence"/>
</dbReference>
<keyword evidence="1" id="KW-0472">Membrane</keyword>
<proteinExistence type="predicted"/>
<evidence type="ECO:0000313" key="4">
    <source>
        <dbReference type="Proteomes" id="UP000218831"/>
    </source>
</evidence>
<feature type="transmembrane region" description="Helical" evidence="1">
    <location>
        <begin position="12"/>
        <end position="31"/>
    </location>
</feature>
<name>A0A2A2G8X7_9BACT</name>
<dbReference type="SUPFAM" id="SSF53300">
    <property type="entry name" value="vWA-like"/>
    <property type="match status" value="1"/>
</dbReference>
<dbReference type="EMBL" id="NSKE01000008">
    <property type="protein sequence ID" value="PAU93454.1"/>
    <property type="molecule type" value="Genomic_DNA"/>
</dbReference>
<evidence type="ECO:0000259" key="2">
    <source>
        <dbReference type="Pfam" id="PF01882"/>
    </source>
</evidence>
<reference evidence="3 4" key="1">
    <citation type="submission" date="2017-08" db="EMBL/GenBank/DDBJ databases">
        <title>Aliifodinibius alkalisoli sp. nov., isolated from saline alkaline soil.</title>
        <authorList>
            <person name="Liu D."/>
            <person name="Zhang G."/>
        </authorList>
    </citation>
    <scope>NUCLEOTIDE SEQUENCE [LARGE SCALE GENOMIC DNA]</scope>
    <source>
        <strain evidence="3 4">WN023</strain>
    </source>
</reference>
<protein>
    <submittedName>
        <fullName evidence="3">DUF58 domain-containing protein</fullName>
    </submittedName>
</protein>
<accession>A0A2A2G8X7</accession>
<dbReference type="AlphaFoldDB" id="A0A2A2G8X7"/>
<evidence type="ECO:0000256" key="1">
    <source>
        <dbReference type="SAM" id="Phobius"/>
    </source>
</evidence>
<comment type="caution">
    <text evidence="3">The sequence shown here is derived from an EMBL/GenBank/DDBJ whole genome shotgun (WGS) entry which is preliminary data.</text>
</comment>
<organism evidence="3 4">
    <name type="scientific">Fodinibius salipaludis</name>
    <dbReference type="NCBI Taxonomy" id="2032627"/>
    <lineage>
        <taxon>Bacteria</taxon>
        <taxon>Pseudomonadati</taxon>
        <taxon>Balneolota</taxon>
        <taxon>Balneolia</taxon>
        <taxon>Balneolales</taxon>
        <taxon>Balneolaceae</taxon>
        <taxon>Fodinibius</taxon>
    </lineage>
</organism>
<dbReference type="PANTHER" id="PTHR33608">
    <property type="entry name" value="BLL2464 PROTEIN"/>
    <property type="match status" value="1"/>
</dbReference>
<gene>
    <name evidence="3" type="ORF">CK503_12040</name>
</gene>
<keyword evidence="1" id="KW-1133">Transmembrane helix</keyword>
<keyword evidence="4" id="KW-1185">Reference proteome</keyword>
<dbReference type="Pfam" id="PF01882">
    <property type="entry name" value="DUF58"/>
    <property type="match status" value="1"/>
</dbReference>
<dbReference type="PANTHER" id="PTHR33608:SF3">
    <property type="entry name" value="SLR2013 PROTEIN"/>
    <property type="match status" value="1"/>
</dbReference>
<dbReference type="OrthoDB" id="845740at2"/>
<evidence type="ECO:0000313" key="3">
    <source>
        <dbReference type="EMBL" id="PAU93454.1"/>
    </source>
</evidence>
<sequence>MVHFIKNIYLTNRFFISLASVCVFFVLGYFYPVIGAIAEILLLALSVCLVTDALLLFYPGPGVDATRNLPKRLSNGDPNAISINLQHYYPFEVGFTIIDELPFQFQKRDHNFNDSLAPKKQTKISYKLTPTQRGSYTFGALNIYITSPLELIERRYRFDEEQEVPVYPSFIQMRQFELYAISDRLQDVGIKKIRRIGHTMEFDQIREYVRGDDVRSINWKATARAGDLMVNQYRDERSQQVYSVIDTGRVMKMPFDGLQLLDYAINSSLAISNIALTKHDKAGLITFGDKGCNIVPAQKKRAHLQKIQKALYNVDTDFKESDFNRLLTFMHNRISQRSLILLYTNFQTIESMKRKLPVLQQLASKHLLVNIFFINTELDDLLQSTPKSEEEIYIKTVAEKFNYEKKSIVKMLNQRGIQTILSRPQDLSINTINKYLELKARGFI</sequence>
<dbReference type="InterPro" id="IPR002881">
    <property type="entry name" value="DUF58"/>
</dbReference>
<dbReference type="InterPro" id="IPR036465">
    <property type="entry name" value="vWFA_dom_sf"/>
</dbReference>